<accession>A0A5C6RM84</accession>
<dbReference type="AlphaFoldDB" id="A0A5C6RM84"/>
<dbReference type="EMBL" id="VOOR01000020">
    <property type="protein sequence ID" value="TXB63019.1"/>
    <property type="molecule type" value="Genomic_DNA"/>
</dbReference>
<name>A0A5C6RM84_9BACT</name>
<dbReference type="GO" id="GO:0016887">
    <property type="term" value="F:ATP hydrolysis activity"/>
    <property type="evidence" value="ECO:0007669"/>
    <property type="project" value="InterPro"/>
</dbReference>
<dbReference type="GO" id="GO:0005886">
    <property type="term" value="C:plasma membrane"/>
    <property type="evidence" value="ECO:0007669"/>
    <property type="project" value="UniProtKB-SubCell"/>
</dbReference>
<feature type="domain" description="ABC transporter" evidence="9">
    <location>
        <begin position="345"/>
        <end position="579"/>
    </location>
</feature>
<keyword evidence="12" id="KW-1185">Reference proteome</keyword>
<evidence type="ECO:0000256" key="5">
    <source>
        <dbReference type="ARBA" id="ARBA00022840"/>
    </source>
</evidence>
<dbReference type="Gene3D" id="3.40.50.300">
    <property type="entry name" value="P-loop containing nucleotide triphosphate hydrolases"/>
    <property type="match status" value="1"/>
</dbReference>
<dbReference type="PROSITE" id="PS50929">
    <property type="entry name" value="ABC_TM1F"/>
    <property type="match status" value="1"/>
</dbReference>
<dbReference type="PANTHER" id="PTHR43394">
    <property type="entry name" value="ATP-DEPENDENT PERMEASE MDL1, MITOCHONDRIAL"/>
    <property type="match status" value="1"/>
</dbReference>
<gene>
    <name evidence="11" type="ORF">FRY97_10960</name>
</gene>
<dbReference type="Proteomes" id="UP000321580">
    <property type="component" value="Unassembled WGS sequence"/>
</dbReference>
<dbReference type="PANTHER" id="PTHR43394:SF1">
    <property type="entry name" value="ATP-BINDING CASSETTE SUB-FAMILY B MEMBER 10, MITOCHONDRIAL"/>
    <property type="match status" value="1"/>
</dbReference>
<dbReference type="SUPFAM" id="SSF52540">
    <property type="entry name" value="P-loop containing nucleoside triphosphate hydrolases"/>
    <property type="match status" value="1"/>
</dbReference>
<evidence type="ECO:0000313" key="11">
    <source>
        <dbReference type="EMBL" id="TXB63019.1"/>
    </source>
</evidence>
<dbReference type="SMART" id="SM00382">
    <property type="entry name" value="AAA"/>
    <property type="match status" value="1"/>
</dbReference>
<dbReference type="GO" id="GO:0005524">
    <property type="term" value="F:ATP binding"/>
    <property type="evidence" value="ECO:0007669"/>
    <property type="project" value="UniProtKB-KW"/>
</dbReference>
<keyword evidence="3 8" id="KW-0812">Transmembrane</keyword>
<dbReference type="FunFam" id="3.40.50.300:FF:000287">
    <property type="entry name" value="Multidrug ABC transporter ATP-binding protein"/>
    <property type="match status" value="1"/>
</dbReference>
<evidence type="ECO:0000259" key="10">
    <source>
        <dbReference type="PROSITE" id="PS50929"/>
    </source>
</evidence>
<evidence type="ECO:0000259" key="9">
    <source>
        <dbReference type="PROSITE" id="PS50893"/>
    </source>
</evidence>
<dbReference type="Pfam" id="PF00005">
    <property type="entry name" value="ABC_tran"/>
    <property type="match status" value="1"/>
</dbReference>
<keyword evidence="4" id="KW-0547">Nucleotide-binding</keyword>
<dbReference type="RefSeq" id="WP_147167574.1">
    <property type="nucleotide sequence ID" value="NZ_VOOR01000020.1"/>
</dbReference>
<keyword evidence="7 8" id="KW-0472">Membrane</keyword>
<feature type="transmembrane region" description="Helical" evidence="8">
    <location>
        <begin position="143"/>
        <end position="162"/>
    </location>
</feature>
<evidence type="ECO:0000256" key="4">
    <source>
        <dbReference type="ARBA" id="ARBA00022741"/>
    </source>
</evidence>
<dbReference type="CDD" id="cd03254">
    <property type="entry name" value="ABCC_Glucan_exporter_like"/>
    <property type="match status" value="1"/>
</dbReference>
<dbReference type="InterPro" id="IPR039421">
    <property type="entry name" value="Type_1_exporter"/>
</dbReference>
<keyword evidence="2" id="KW-0813">Transport</keyword>
<evidence type="ECO:0000256" key="6">
    <source>
        <dbReference type="ARBA" id="ARBA00022989"/>
    </source>
</evidence>
<reference evidence="11 12" key="1">
    <citation type="submission" date="2019-08" db="EMBL/GenBank/DDBJ databases">
        <title>Genome of Phaeodactylibacter luteus.</title>
        <authorList>
            <person name="Bowman J.P."/>
        </authorList>
    </citation>
    <scope>NUCLEOTIDE SEQUENCE [LARGE SCALE GENOMIC DNA]</scope>
    <source>
        <strain evidence="11 12">KCTC 42180</strain>
    </source>
</reference>
<organism evidence="11 12">
    <name type="scientific">Phaeodactylibacter luteus</name>
    <dbReference type="NCBI Taxonomy" id="1564516"/>
    <lineage>
        <taxon>Bacteria</taxon>
        <taxon>Pseudomonadati</taxon>
        <taxon>Bacteroidota</taxon>
        <taxon>Saprospiria</taxon>
        <taxon>Saprospirales</taxon>
        <taxon>Haliscomenobacteraceae</taxon>
        <taxon>Phaeodactylibacter</taxon>
    </lineage>
</organism>
<keyword evidence="5 11" id="KW-0067">ATP-binding</keyword>
<protein>
    <submittedName>
        <fullName evidence="11">ABC transporter ATP-binding protein</fullName>
    </submittedName>
</protein>
<dbReference type="InterPro" id="IPR011527">
    <property type="entry name" value="ABC1_TM_dom"/>
</dbReference>
<feature type="transmembrane region" description="Helical" evidence="8">
    <location>
        <begin position="246"/>
        <end position="272"/>
    </location>
</feature>
<feature type="domain" description="ABC transmembrane type-1" evidence="10">
    <location>
        <begin position="29"/>
        <end position="312"/>
    </location>
</feature>
<dbReference type="InterPro" id="IPR027417">
    <property type="entry name" value="P-loop_NTPase"/>
</dbReference>
<evidence type="ECO:0000256" key="2">
    <source>
        <dbReference type="ARBA" id="ARBA00022448"/>
    </source>
</evidence>
<dbReference type="InterPro" id="IPR003439">
    <property type="entry name" value="ABC_transporter-like_ATP-bd"/>
</dbReference>
<comment type="caution">
    <text evidence="11">The sequence shown here is derived from an EMBL/GenBank/DDBJ whole genome shotgun (WGS) entry which is preliminary data.</text>
</comment>
<proteinExistence type="predicted"/>
<evidence type="ECO:0000256" key="7">
    <source>
        <dbReference type="ARBA" id="ARBA00023136"/>
    </source>
</evidence>
<evidence type="ECO:0000313" key="12">
    <source>
        <dbReference type="Proteomes" id="UP000321580"/>
    </source>
</evidence>
<feature type="transmembrane region" description="Helical" evidence="8">
    <location>
        <begin position="278"/>
        <end position="297"/>
    </location>
</feature>
<evidence type="ECO:0000256" key="1">
    <source>
        <dbReference type="ARBA" id="ARBA00004651"/>
    </source>
</evidence>
<feature type="transmembrane region" description="Helical" evidence="8">
    <location>
        <begin position="68"/>
        <end position="86"/>
    </location>
</feature>
<sequence>MASKDKNSIDYRLLGRVFALTRPYRNIFLLAASLAVLLAPLSTARPYLIKVMVDDYIFANDISGLTKMALVLVGLLMLESLCRYWFIFSTNLLGQSVIRDLRVRVFKHITKLRLTYFDRTPIGTSTTRTINDIEAINTVFSQGSITIIADLLTLVTVLGVMFYTSWKLTLICLTTMPFLILASYVFKEKVKKSYQRVRSQISRMNAFLQERITGMRIVQIFNAEKAELKKFRQINREYTQANLDSILYYAVFFPVVEIISAASLGLMVWWGAQDVLKASGVTLGALVAFPVYLDMLFRPIRTVANNFNNLQMGLVASERVFDLIDKDDHIENNGTLQPAQLQGHIQFKGVHFAYQLPDYVLKDISFEVQPGETLAIVGSTGSGKSTIINILNRFYEIQKGEIQVDGQRIQDYELEAYRKRIAIVLQDVFLFSGSVLENITLRDERFSREQVIEAAKLIGAHEFIEKLPGGYDYEVMERGATLSMGQRQLISFVRALVFDPDILVLDEATSSIDPETESVIQYAIEKLIAKRTSIIIAHRLSTIRHADNIMVLSKGQLQEFGPHEQLLQKEDGQYRKLYDMQFLQAAAEG</sequence>
<dbReference type="Pfam" id="PF00664">
    <property type="entry name" value="ABC_membrane"/>
    <property type="match status" value="1"/>
</dbReference>
<keyword evidence="6 8" id="KW-1133">Transmembrane helix</keyword>
<dbReference type="CDD" id="cd18544">
    <property type="entry name" value="ABC_6TM_TmrA_like"/>
    <property type="match status" value="1"/>
</dbReference>
<dbReference type="SUPFAM" id="SSF90123">
    <property type="entry name" value="ABC transporter transmembrane region"/>
    <property type="match status" value="1"/>
</dbReference>
<feature type="transmembrane region" description="Helical" evidence="8">
    <location>
        <begin position="168"/>
        <end position="186"/>
    </location>
</feature>
<dbReference type="InterPro" id="IPR036640">
    <property type="entry name" value="ABC1_TM_sf"/>
</dbReference>
<evidence type="ECO:0000256" key="3">
    <source>
        <dbReference type="ARBA" id="ARBA00022692"/>
    </source>
</evidence>
<evidence type="ECO:0000256" key="8">
    <source>
        <dbReference type="SAM" id="Phobius"/>
    </source>
</evidence>
<dbReference type="GO" id="GO:0015421">
    <property type="term" value="F:ABC-type oligopeptide transporter activity"/>
    <property type="evidence" value="ECO:0007669"/>
    <property type="project" value="TreeGrafter"/>
</dbReference>
<dbReference type="Gene3D" id="1.20.1560.10">
    <property type="entry name" value="ABC transporter type 1, transmembrane domain"/>
    <property type="match status" value="1"/>
</dbReference>
<dbReference type="PROSITE" id="PS50893">
    <property type="entry name" value="ABC_TRANSPORTER_2"/>
    <property type="match status" value="1"/>
</dbReference>
<dbReference type="OrthoDB" id="9780296at2"/>
<dbReference type="InterPro" id="IPR003593">
    <property type="entry name" value="AAA+_ATPase"/>
</dbReference>
<comment type="subcellular location">
    <subcellularLocation>
        <location evidence="1">Cell membrane</location>
        <topology evidence="1">Multi-pass membrane protein</topology>
    </subcellularLocation>
</comment>